<dbReference type="Proteomes" id="UP000078396">
    <property type="component" value="Unassembled WGS sequence"/>
</dbReference>
<evidence type="ECO:0000256" key="7">
    <source>
        <dbReference type="ARBA" id="ARBA00023014"/>
    </source>
</evidence>
<evidence type="ECO:0000313" key="13">
    <source>
        <dbReference type="EMBL" id="OAN42423.1"/>
    </source>
</evidence>
<evidence type="ECO:0000256" key="6">
    <source>
        <dbReference type="ARBA" id="ARBA00023004"/>
    </source>
</evidence>
<evidence type="ECO:0000256" key="10">
    <source>
        <dbReference type="ARBA" id="ARBA00023157"/>
    </source>
</evidence>
<keyword evidence="9" id="KW-0238">DNA-binding</keyword>
<dbReference type="GO" id="GO:0003677">
    <property type="term" value="F:DNA binding"/>
    <property type="evidence" value="ECO:0007669"/>
    <property type="project" value="UniProtKB-KW"/>
</dbReference>
<feature type="domain" description="4Fe-4S Wbl-type" evidence="12">
    <location>
        <begin position="1"/>
        <end position="57"/>
    </location>
</feature>
<comment type="subcellular location">
    <subcellularLocation>
        <location evidence="2">Cytoplasm</location>
    </subcellularLocation>
</comment>
<accession>A0A178M5H3</accession>
<evidence type="ECO:0000256" key="1">
    <source>
        <dbReference type="ARBA" id="ARBA00001966"/>
    </source>
</evidence>
<dbReference type="GO" id="GO:0047134">
    <property type="term" value="F:protein-disulfide reductase [NAD(P)H] activity"/>
    <property type="evidence" value="ECO:0007669"/>
    <property type="project" value="TreeGrafter"/>
</dbReference>
<reference evidence="13 14" key="1">
    <citation type="submission" date="2016-04" db="EMBL/GenBank/DDBJ databases">
        <title>Draft Genome Sequences of Staphylococcus capitis Strain H36, S. capitis Strain H65, S. cohnii Strain H62, S. hominis Strain H69, Mycobacterium iranicum Strain H39, Plantibacter sp. Strain H53, Pseudomonas oryzihabitans Strain H72, and Microbacterium sp. Strain H83, isolated from residential settings.</title>
        <authorList>
            <person name="Lymperopoulou D."/>
            <person name="Adams R.I."/>
            <person name="Lindow S."/>
            <person name="Coil D.A."/>
            <person name="Jospin G."/>
            <person name="Eisen J.A."/>
        </authorList>
    </citation>
    <scope>NUCLEOTIDE SEQUENCE [LARGE SCALE GENOMIC DNA]</scope>
    <source>
        <strain evidence="13 14">H39</strain>
    </source>
</reference>
<keyword evidence="5" id="KW-0479">Metal-binding</keyword>
<name>A0A178M5H3_MYCIR</name>
<evidence type="ECO:0000256" key="8">
    <source>
        <dbReference type="ARBA" id="ARBA00023015"/>
    </source>
</evidence>
<dbReference type="OrthoDB" id="4763193at2"/>
<gene>
    <name evidence="13" type="ORF">A4X20_01645</name>
</gene>
<dbReference type="GO" id="GO:0005737">
    <property type="term" value="C:cytoplasm"/>
    <property type="evidence" value="ECO:0007669"/>
    <property type="project" value="UniProtKB-SubCell"/>
</dbReference>
<evidence type="ECO:0000256" key="4">
    <source>
        <dbReference type="ARBA" id="ARBA00022485"/>
    </source>
</evidence>
<keyword evidence="8" id="KW-0805">Transcription regulation</keyword>
<dbReference type="GO" id="GO:0051539">
    <property type="term" value="F:4 iron, 4 sulfur cluster binding"/>
    <property type="evidence" value="ECO:0007669"/>
    <property type="project" value="UniProtKB-KW"/>
</dbReference>
<sequence>MFFASETYQGARRVAWEEDVKKICLQCEVQGTCLAHALKSSERHGIWGATTPAERARMVRDGLRSPRRRIG</sequence>
<dbReference type="Pfam" id="PF02467">
    <property type="entry name" value="Whib"/>
    <property type="match status" value="1"/>
</dbReference>
<evidence type="ECO:0000256" key="5">
    <source>
        <dbReference type="ARBA" id="ARBA00022723"/>
    </source>
</evidence>
<evidence type="ECO:0000256" key="3">
    <source>
        <dbReference type="ARBA" id="ARBA00006597"/>
    </source>
</evidence>
<protein>
    <recommendedName>
        <fullName evidence="12">4Fe-4S Wbl-type domain-containing protein</fullName>
    </recommendedName>
</protein>
<evidence type="ECO:0000313" key="14">
    <source>
        <dbReference type="Proteomes" id="UP000078396"/>
    </source>
</evidence>
<dbReference type="AlphaFoldDB" id="A0A178M5H3"/>
<evidence type="ECO:0000256" key="9">
    <source>
        <dbReference type="ARBA" id="ARBA00023125"/>
    </source>
</evidence>
<dbReference type="EMBL" id="LWCS01000001">
    <property type="protein sequence ID" value="OAN42423.1"/>
    <property type="molecule type" value="Genomic_DNA"/>
</dbReference>
<organism evidence="13 14">
    <name type="scientific">Mycolicibacterium iranicum</name>
    <name type="common">Mycobacterium iranicum</name>
    <dbReference type="NCBI Taxonomy" id="912594"/>
    <lineage>
        <taxon>Bacteria</taxon>
        <taxon>Bacillati</taxon>
        <taxon>Actinomycetota</taxon>
        <taxon>Actinomycetes</taxon>
        <taxon>Mycobacteriales</taxon>
        <taxon>Mycobacteriaceae</taxon>
        <taxon>Mycolicibacterium</taxon>
    </lineage>
</organism>
<comment type="caution">
    <text evidence="13">The sequence shown here is derived from an EMBL/GenBank/DDBJ whole genome shotgun (WGS) entry which is preliminary data.</text>
</comment>
<comment type="similarity">
    <text evidence="3">Belongs to the WhiB family.</text>
</comment>
<dbReference type="GO" id="GO:0045892">
    <property type="term" value="P:negative regulation of DNA-templated transcription"/>
    <property type="evidence" value="ECO:0007669"/>
    <property type="project" value="TreeGrafter"/>
</dbReference>
<evidence type="ECO:0000256" key="2">
    <source>
        <dbReference type="ARBA" id="ARBA00004496"/>
    </source>
</evidence>
<keyword evidence="11" id="KW-0804">Transcription</keyword>
<keyword evidence="10" id="KW-1015">Disulfide bond</keyword>
<evidence type="ECO:0000259" key="12">
    <source>
        <dbReference type="PROSITE" id="PS51674"/>
    </source>
</evidence>
<keyword evidence="7" id="KW-0411">Iron-sulfur</keyword>
<proteinExistence type="inferred from homology"/>
<keyword evidence="6" id="KW-0408">Iron</keyword>
<dbReference type="InterPro" id="IPR034768">
    <property type="entry name" value="4FE4S_WBL"/>
</dbReference>
<dbReference type="PROSITE" id="PS51674">
    <property type="entry name" value="4FE4S_WBL"/>
    <property type="match status" value="1"/>
</dbReference>
<dbReference type="InterPro" id="IPR003482">
    <property type="entry name" value="Whib"/>
</dbReference>
<keyword evidence="4" id="KW-0004">4Fe-4S</keyword>
<comment type="cofactor">
    <cofactor evidence="1">
        <name>[4Fe-4S] cluster</name>
        <dbReference type="ChEBI" id="CHEBI:49883"/>
    </cofactor>
</comment>
<evidence type="ECO:0000256" key="11">
    <source>
        <dbReference type="ARBA" id="ARBA00023163"/>
    </source>
</evidence>
<dbReference type="GO" id="GO:0045454">
    <property type="term" value="P:cell redox homeostasis"/>
    <property type="evidence" value="ECO:0007669"/>
    <property type="project" value="TreeGrafter"/>
</dbReference>
<dbReference type="GO" id="GO:0046872">
    <property type="term" value="F:metal ion binding"/>
    <property type="evidence" value="ECO:0007669"/>
    <property type="project" value="UniProtKB-KW"/>
</dbReference>
<dbReference type="PANTHER" id="PTHR38839">
    <property type="entry name" value="TRANSCRIPTIONAL REGULATOR WHID-RELATED"/>
    <property type="match status" value="1"/>
</dbReference>